<protein>
    <submittedName>
        <fullName evidence="1">Uncharacterized protein</fullName>
    </submittedName>
</protein>
<dbReference type="EMBL" id="OZ035840">
    <property type="protein sequence ID" value="CAL1589429.1"/>
    <property type="molecule type" value="Genomic_DNA"/>
</dbReference>
<sequence length="92" mass="9423">MLGHTGALTAGFGAGFTAGFGAGFTAGFGAGFTAGFGAGFTVREKRQVLVLGSRCGRNGRFWCWVHGVGETAGFRHPGVDHGTCTCCCVFNL</sequence>
<evidence type="ECO:0000313" key="2">
    <source>
        <dbReference type="Proteomes" id="UP001497482"/>
    </source>
</evidence>
<dbReference type="AlphaFoldDB" id="A0AAV2KN17"/>
<keyword evidence="2" id="KW-1185">Reference proteome</keyword>
<accession>A0AAV2KN17</accession>
<organism evidence="1 2">
    <name type="scientific">Knipowitschia caucasica</name>
    <name type="common">Caucasian dwarf goby</name>
    <name type="synonym">Pomatoschistus caucasicus</name>
    <dbReference type="NCBI Taxonomy" id="637954"/>
    <lineage>
        <taxon>Eukaryota</taxon>
        <taxon>Metazoa</taxon>
        <taxon>Chordata</taxon>
        <taxon>Craniata</taxon>
        <taxon>Vertebrata</taxon>
        <taxon>Euteleostomi</taxon>
        <taxon>Actinopterygii</taxon>
        <taxon>Neopterygii</taxon>
        <taxon>Teleostei</taxon>
        <taxon>Neoteleostei</taxon>
        <taxon>Acanthomorphata</taxon>
        <taxon>Gobiaria</taxon>
        <taxon>Gobiiformes</taxon>
        <taxon>Gobioidei</taxon>
        <taxon>Gobiidae</taxon>
        <taxon>Gobiinae</taxon>
        <taxon>Knipowitschia</taxon>
    </lineage>
</organism>
<dbReference type="Proteomes" id="UP001497482">
    <property type="component" value="Chromosome 18"/>
</dbReference>
<reference evidence="1 2" key="1">
    <citation type="submission" date="2024-04" db="EMBL/GenBank/DDBJ databases">
        <authorList>
            <person name="Waldvogel A.-M."/>
            <person name="Schoenle A."/>
        </authorList>
    </citation>
    <scope>NUCLEOTIDE SEQUENCE [LARGE SCALE GENOMIC DNA]</scope>
</reference>
<gene>
    <name evidence="1" type="ORF">KC01_LOCUS19061</name>
</gene>
<proteinExistence type="predicted"/>
<name>A0AAV2KN17_KNICA</name>
<evidence type="ECO:0000313" key="1">
    <source>
        <dbReference type="EMBL" id="CAL1589429.1"/>
    </source>
</evidence>